<dbReference type="Proteomes" id="UP000034207">
    <property type="component" value="Unassembled WGS sequence"/>
</dbReference>
<dbReference type="SMART" id="SM00448">
    <property type="entry name" value="REC"/>
    <property type="match status" value="1"/>
</dbReference>
<evidence type="ECO:0000313" key="5">
    <source>
        <dbReference type="Proteomes" id="UP000034207"/>
    </source>
</evidence>
<evidence type="ECO:0000256" key="1">
    <source>
        <dbReference type="ARBA" id="ARBA00022553"/>
    </source>
</evidence>
<dbReference type="GO" id="GO:0000160">
    <property type="term" value="P:phosphorelay signal transduction system"/>
    <property type="evidence" value="ECO:0007669"/>
    <property type="project" value="InterPro"/>
</dbReference>
<dbReference type="Pfam" id="PF00072">
    <property type="entry name" value="Response_reg"/>
    <property type="match status" value="1"/>
</dbReference>
<evidence type="ECO:0000256" key="2">
    <source>
        <dbReference type="PROSITE-ProRule" id="PRU00169"/>
    </source>
</evidence>
<keyword evidence="1 2" id="KW-0597">Phosphoprotein</keyword>
<evidence type="ECO:0000313" key="4">
    <source>
        <dbReference type="EMBL" id="KKQ93136.1"/>
    </source>
</evidence>
<accession>A0A0G0PV22</accession>
<dbReference type="STRING" id="1618345.UT18_C0026G0011"/>
<dbReference type="PANTHER" id="PTHR44591">
    <property type="entry name" value="STRESS RESPONSE REGULATOR PROTEIN 1"/>
    <property type="match status" value="1"/>
</dbReference>
<evidence type="ECO:0000259" key="3">
    <source>
        <dbReference type="PROSITE" id="PS50110"/>
    </source>
</evidence>
<comment type="caution">
    <text evidence="4">The sequence shown here is derived from an EMBL/GenBank/DDBJ whole genome shotgun (WGS) entry which is preliminary data.</text>
</comment>
<dbReference type="Gene3D" id="3.40.50.2300">
    <property type="match status" value="1"/>
</dbReference>
<dbReference type="PROSITE" id="PS50110">
    <property type="entry name" value="RESPONSE_REGULATORY"/>
    <property type="match status" value="1"/>
</dbReference>
<reference evidence="4 5" key="1">
    <citation type="journal article" date="2015" name="Nature">
        <title>rRNA introns, odd ribosomes, and small enigmatic genomes across a large radiation of phyla.</title>
        <authorList>
            <person name="Brown C.T."/>
            <person name="Hug L.A."/>
            <person name="Thomas B.C."/>
            <person name="Sharon I."/>
            <person name="Castelle C.J."/>
            <person name="Singh A."/>
            <person name="Wilkins M.J."/>
            <person name="Williams K.H."/>
            <person name="Banfield J.F."/>
        </authorList>
    </citation>
    <scope>NUCLEOTIDE SEQUENCE [LARGE SCALE GENOMIC DNA]</scope>
</reference>
<keyword evidence="4" id="KW-0808">Transferase</keyword>
<proteinExistence type="predicted"/>
<dbReference type="PANTHER" id="PTHR44591:SF3">
    <property type="entry name" value="RESPONSE REGULATORY DOMAIN-CONTAINING PROTEIN"/>
    <property type="match status" value="1"/>
</dbReference>
<dbReference type="SUPFAM" id="SSF52172">
    <property type="entry name" value="CheY-like"/>
    <property type="match status" value="1"/>
</dbReference>
<sequence length="126" mass="14214">MKKILIVEDDFGLAEMYRQKFVLEGFEVEVANNGQLALEKLMTLIPNLILLDIMMPGIGGQDVLDIIRNTPETKDAAVIVMTNLDLDSVKERVHNTVEGYIRKSDLTPKEVVEKVTEILNDLDTKK</sequence>
<feature type="domain" description="Response regulatory" evidence="3">
    <location>
        <begin position="3"/>
        <end position="118"/>
    </location>
</feature>
<gene>
    <name evidence="4" type="ORF">UT18_C0026G0011</name>
</gene>
<dbReference type="GO" id="GO:0016301">
    <property type="term" value="F:kinase activity"/>
    <property type="evidence" value="ECO:0007669"/>
    <property type="project" value="UniProtKB-KW"/>
</dbReference>
<dbReference type="InterPro" id="IPR001789">
    <property type="entry name" value="Sig_transdc_resp-reg_receiver"/>
</dbReference>
<dbReference type="AlphaFoldDB" id="A0A0G0PV22"/>
<protein>
    <submittedName>
        <fullName evidence="4">PAS/PAC sensor hybrid histidine kinase</fullName>
    </submittedName>
</protein>
<keyword evidence="4" id="KW-0418">Kinase</keyword>
<organism evidence="4 5">
    <name type="scientific">candidate division CPR2 bacterium GW2011_GWC2_39_10</name>
    <dbReference type="NCBI Taxonomy" id="1618345"/>
    <lineage>
        <taxon>Bacteria</taxon>
        <taxon>Bacteria division CPR2</taxon>
    </lineage>
</organism>
<dbReference type="InterPro" id="IPR050595">
    <property type="entry name" value="Bact_response_regulator"/>
</dbReference>
<feature type="modified residue" description="4-aspartylphosphate" evidence="2">
    <location>
        <position position="52"/>
    </location>
</feature>
<dbReference type="EMBL" id="LBVV01000026">
    <property type="protein sequence ID" value="KKQ93136.1"/>
    <property type="molecule type" value="Genomic_DNA"/>
</dbReference>
<name>A0A0G0PV22_UNCC2</name>
<dbReference type="InterPro" id="IPR011006">
    <property type="entry name" value="CheY-like_superfamily"/>
</dbReference>